<keyword evidence="4" id="KW-0479">Metal-binding</keyword>
<dbReference type="InterPro" id="IPR032694">
    <property type="entry name" value="CopC/D"/>
</dbReference>
<evidence type="ECO:0000259" key="12">
    <source>
        <dbReference type="Pfam" id="PF05425"/>
    </source>
</evidence>
<keyword evidence="7" id="KW-0186">Copper</keyword>
<accession>A0A839A9P4</accession>
<dbReference type="EMBL" id="JACFXV010000031">
    <property type="protein sequence ID" value="MBA5775906.1"/>
    <property type="molecule type" value="Genomic_DNA"/>
</dbReference>
<evidence type="ECO:0000256" key="5">
    <source>
        <dbReference type="ARBA" id="ARBA00022729"/>
    </source>
</evidence>
<evidence type="ECO:0000256" key="6">
    <source>
        <dbReference type="ARBA" id="ARBA00022989"/>
    </source>
</evidence>
<keyword evidence="6 9" id="KW-1133">Transmembrane helix</keyword>
<keyword evidence="5 10" id="KW-0732">Signal</keyword>
<dbReference type="SUPFAM" id="SSF81296">
    <property type="entry name" value="E set domains"/>
    <property type="match status" value="1"/>
</dbReference>
<evidence type="ECO:0000256" key="2">
    <source>
        <dbReference type="ARBA" id="ARBA00022475"/>
    </source>
</evidence>
<reference evidence="13 14" key="1">
    <citation type="submission" date="2020-07" db="EMBL/GenBank/DDBJ databases">
        <title>Stappia sp., F7233, whole genome shotgun sequencing project.</title>
        <authorList>
            <person name="Jiang S."/>
            <person name="Liu Z.W."/>
            <person name="Du Z.J."/>
        </authorList>
    </citation>
    <scope>NUCLEOTIDE SEQUENCE [LARGE SCALE GENOMIC DNA]</scope>
    <source>
        <strain evidence="13 14">F7233</strain>
    </source>
</reference>
<keyword evidence="2" id="KW-1003">Cell membrane</keyword>
<dbReference type="GO" id="GO:0042597">
    <property type="term" value="C:periplasmic space"/>
    <property type="evidence" value="ECO:0007669"/>
    <property type="project" value="InterPro"/>
</dbReference>
<feature type="transmembrane region" description="Helical" evidence="9">
    <location>
        <begin position="149"/>
        <end position="169"/>
    </location>
</feature>
<evidence type="ECO:0000256" key="1">
    <source>
        <dbReference type="ARBA" id="ARBA00004651"/>
    </source>
</evidence>
<dbReference type="Gene3D" id="2.60.40.1220">
    <property type="match status" value="1"/>
</dbReference>
<dbReference type="PANTHER" id="PTHR34820:SF4">
    <property type="entry name" value="INNER MEMBRANE PROTEIN YEBZ"/>
    <property type="match status" value="1"/>
</dbReference>
<dbReference type="RefSeq" id="WP_182161792.1">
    <property type="nucleotide sequence ID" value="NZ_JACFXV010000031.1"/>
</dbReference>
<feature type="transmembrane region" description="Helical" evidence="9">
    <location>
        <begin position="352"/>
        <end position="372"/>
    </location>
</feature>
<evidence type="ECO:0000256" key="4">
    <source>
        <dbReference type="ARBA" id="ARBA00022723"/>
    </source>
</evidence>
<feature type="transmembrane region" description="Helical" evidence="9">
    <location>
        <begin position="283"/>
        <end position="305"/>
    </location>
</feature>
<dbReference type="GO" id="GO:0046688">
    <property type="term" value="P:response to copper ion"/>
    <property type="evidence" value="ECO:0007669"/>
    <property type="project" value="InterPro"/>
</dbReference>
<feature type="transmembrane region" description="Helical" evidence="9">
    <location>
        <begin position="392"/>
        <end position="413"/>
    </location>
</feature>
<dbReference type="Pfam" id="PF04234">
    <property type="entry name" value="CopC"/>
    <property type="match status" value="1"/>
</dbReference>
<keyword evidence="14" id="KW-1185">Reference proteome</keyword>
<comment type="subcellular location">
    <subcellularLocation>
        <location evidence="1">Cell membrane</location>
        <topology evidence="1">Multi-pass membrane protein</topology>
    </subcellularLocation>
</comment>
<feature type="transmembrane region" description="Helical" evidence="9">
    <location>
        <begin position="251"/>
        <end position="271"/>
    </location>
</feature>
<dbReference type="PANTHER" id="PTHR34820">
    <property type="entry name" value="INNER MEMBRANE PROTEIN YEBZ"/>
    <property type="match status" value="1"/>
</dbReference>
<evidence type="ECO:0000256" key="8">
    <source>
        <dbReference type="ARBA" id="ARBA00023136"/>
    </source>
</evidence>
<evidence type="ECO:0000313" key="13">
    <source>
        <dbReference type="EMBL" id="MBA5775906.1"/>
    </source>
</evidence>
<keyword evidence="8 9" id="KW-0472">Membrane</keyword>
<dbReference type="GO" id="GO:0005507">
    <property type="term" value="F:copper ion binding"/>
    <property type="evidence" value="ECO:0007669"/>
    <property type="project" value="InterPro"/>
</dbReference>
<feature type="transmembrane region" description="Helical" evidence="9">
    <location>
        <begin position="181"/>
        <end position="202"/>
    </location>
</feature>
<dbReference type="GO" id="GO:0005886">
    <property type="term" value="C:plasma membrane"/>
    <property type="evidence" value="ECO:0007669"/>
    <property type="project" value="UniProtKB-SubCell"/>
</dbReference>
<dbReference type="GO" id="GO:0006825">
    <property type="term" value="P:copper ion transport"/>
    <property type="evidence" value="ECO:0007669"/>
    <property type="project" value="InterPro"/>
</dbReference>
<feature type="domain" description="CopC" evidence="11">
    <location>
        <begin position="30"/>
        <end position="121"/>
    </location>
</feature>
<evidence type="ECO:0000256" key="7">
    <source>
        <dbReference type="ARBA" id="ARBA00023008"/>
    </source>
</evidence>
<dbReference type="InterPro" id="IPR014756">
    <property type="entry name" value="Ig_E-set"/>
</dbReference>
<feature type="chain" id="PRO_5033054915" evidence="10">
    <location>
        <begin position="30"/>
        <end position="535"/>
    </location>
</feature>
<feature type="transmembrane region" description="Helical" evidence="9">
    <location>
        <begin position="222"/>
        <end position="244"/>
    </location>
</feature>
<dbReference type="InterPro" id="IPR014755">
    <property type="entry name" value="Cu-Rt/internalin_Ig-like"/>
</dbReference>
<feature type="signal peptide" evidence="10">
    <location>
        <begin position="1"/>
        <end position="29"/>
    </location>
</feature>
<proteinExistence type="predicted"/>
<feature type="transmembrane region" description="Helical" evidence="9">
    <location>
        <begin position="317"/>
        <end position="340"/>
    </location>
</feature>
<evidence type="ECO:0000256" key="9">
    <source>
        <dbReference type="SAM" id="Phobius"/>
    </source>
</evidence>
<sequence>MNSVRSLRFLLPALLCLLLAAGFAGKALAHAQLIASQPASGAVVKAAPETLRLTFNEPVSLLGLKWFAPNGREEAVGEPGFDAESLILPVPENAGEGTHLVSYRVTSLDGHVIGGTLAFSIGKASAAPVAGDPADAGASAARLAAAARFLLTLTLTIAAGGAAFFAFPARNIDGLDAPRRFARVFAFFGLFAAPLALGVQGLDLLGLPPGGLLTAAPYQAASAGPFFWTASFSFTACLLAIEALCRRSARLAGFGAWIFAALSFAMFGHAASASPQALMRPAVTLHAAAFLFWLGSLPPLLYAAGRRLPDLARLLKNFSSWAVPLVGLLTATGIAIAFIQVEAPGYLLSTDYGLILGGKIGLFALLLGLAGLNRLILSPDIGKGEGSAARRLAGSVKLEIVLAAVVLVAASSFRLTPPPRAIAAADRAGASAHLHQERAAANVVARPGRRGENRLTLDIFGADGAPLAAKEVSLALSRGDLGLEPIKVKATADGKGAWVSDPVPLTLAGDWSVNLNILVSDFEETSLAGSISIRH</sequence>
<dbReference type="Proteomes" id="UP000541109">
    <property type="component" value="Unassembled WGS sequence"/>
</dbReference>
<evidence type="ECO:0000259" key="11">
    <source>
        <dbReference type="Pfam" id="PF04234"/>
    </source>
</evidence>
<dbReference type="Pfam" id="PF05425">
    <property type="entry name" value="CopD"/>
    <property type="match status" value="1"/>
</dbReference>
<evidence type="ECO:0000256" key="10">
    <source>
        <dbReference type="SAM" id="SignalP"/>
    </source>
</evidence>
<protein>
    <submittedName>
        <fullName evidence="13">Copper resistance protein CopC/CopD</fullName>
    </submittedName>
</protein>
<organism evidence="13 14">
    <name type="scientific">Stappia albiluteola</name>
    <dbReference type="NCBI Taxonomy" id="2758565"/>
    <lineage>
        <taxon>Bacteria</taxon>
        <taxon>Pseudomonadati</taxon>
        <taxon>Pseudomonadota</taxon>
        <taxon>Alphaproteobacteria</taxon>
        <taxon>Hyphomicrobiales</taxon>
        <taxon>Stappiaceae</taxon>
        <taxon>Stappia</taxon>
    </lineage>
</organism>
<feature type="domain" description="Copper resistance protein D" evidence="12">
    <location>
        <begin position="313"/>
        <end position="411"/>
    </location>
</feature>
<dbReference type="InterPro" id="IPR007348">
    <property type="entry name" value="CopC_dom"/>
</dbReference>
<evidence type="ECO:0000256" key="3">
    <source>
        <dbReference type="ARBA" id="ARBA00022692"/>
    </source>
</evidence>
<keyword evidence="3 9" id="KW-0812">Transmembrane</keyword>
<gene>
    <name evidence="13" type="ORF">H2509_02060</name>
</gene>
<evidence type="ECO:0000313" key="14">
    <source>
        <dbReference type="Proteomes" id="UP000541109"/>
    </source>
</evidence>
<name>A0A839A9P4_9HYPH</name>
<dbReference type="InterPro" id="IPR008457">
    <property type="entry name" value="Cu-R_CopD_dom"/>
</dbReference>
<dbReference type="AlphaFoldDB" id="A0A839A9P4"/>
<comment type="caution">
    <text evidence="13">The sequence shown here is derived from an EMBL/GenBank/DDBJ whole genome shotgun (WGS) entry which is preliminary data.</text>
</comment>